<dbReference type="PRINTS" id="PR00359">
    <property type="entry name" value="BP450"/>
</dbReference>
<dbReference type="GO" id="GO:0004497">
    <property type="term" value="F:monooxygenase activity"/>
    <property type="evidence" value="ECO:0007669"/>
    <property type="project" value="UniProtKB-KW"/>
</dbReference>
<dbReference type="InterPro" id="IPR036396">
    <property type="entry name" value="Cyt_P450_sf"/>
</dbReference>
<dbReference type="GO" id="GO:0020037">
    <property type="term" value="F:heme binding"/>
    <property type="evidence" value="ECO:0007669"/>
    <property type="project" value="InterPro"/>
</dbReference>
<dbReference type="PANTHER" id="PTHR46696">
    <property type="entry name" value="P450, PUTATIVE (EUROFUNG)-RELATED"/>
    <property type="match status" value="1"/>
</dbReference>
<keyword evidence="5 7" id="KW-0408">Iron</keyword>
<dbReference type="AlphaFoldDB" id="A0A1E7KBK9"/>
<organism evidence="8 9">
    <name type="scientific">Streptomyces qinglanensis</name>
    <dbReference type="NCBI Taxonomy" id="943816"/>
    <lineage>
        <taxon>Bacteria</taxon>
        <taxon>Bacillati</taxon>
        <taxon>Actinomycetota</taxon>
        <taxon>Actinomycetes</taxon>
        <taxon>Kitasatosporales</taxon>
        <taxon>Streptomycetaceae</taxon>
        <taxon>Streptomyces</taxon>
    </lineage>
</organism>
<dbReference type="FunFam" id="1.10.630.10:FF:000018">
    <property type="entry name" value="Cytochrome P450 monooxygenase"/>
    <property type="match status" value="1"/>
</dbReference>
<evidence type="ECO:0000256" key="5">
    <source>
        <dbReference type="ARBA" id="ARBA00023004"/>
    </source>
</evidence>
<gene>
    <name evidence="8" type="ORF">AN217_15975</name>
</gene>
<dbReference type="SUPFAM" id="SSF48264">
    <property type="entry name" value="Cytochrome P450"/>
    <property type="match status" value="1"/>
</dbReference>
<accession>A0A1E7KBK9</accession>
<evidence type="ECO:0000313" key="9">
    <source>
        <dbReference type="Proteomes" id="UP000175829"/>
    </source>
</evidence>
<reference evidence="8 9" key="1">
    <citation type="journal article" date="2016" name="Front. Microbiol.">
        <title>Comparative Genomics Analysis of Streptomyces Species Reveals Their Adaptation to the Marine Environment and Their Diversity at the Genomic Level.</title>
        <authorList>
            <person name="Tian X."/>
            <person name="Zhang Z."/>
            <person name="Yang T."/>
            <person name="Chen M."/>
            <person name="Li J."/>
            <person name="Chen F."/>
            <person name="Yang J."/>
            <person name="Li W."/>
            <person name="Zhang B."/>
            <person name="Zhang Z."/>
            <person name="Wu J."/>
            <person name="Zhang C."/>
            <person name="Long L."/>
            <person name="Xiao J."/>
        </authorList>
    </citation>
    <scope>NUCLEOTIDE SEQUENCE [LARGE SCALE GENOMIC DNA]</scope>
    <source>
        <strain evidence="8 9">SCSIO M10379</strain>
    </source>
</reference>
<dbReference type="PROSITE" id="PS00086">
    <property type="entry name" value="CYTOCHROME_P450"/>
    <property type="match status" value="1"/>
</dbReference>
<dbReference type="Pfam" id="PF00067">
    <property type="entry name" value="p450"/>
    <property type="match status" value="1"/>
</dbReference>
<dbReference type="GO" id="GO:0016705">
    <property type="term" value="F:oxidoreductase activity, acting on paired donors, with incorporation or reduction of molecular oxygen"/>
    <property type="evidence" value="ECO:0007669"/>
    <property type="project" value="InterPro"/>
</dbReference>
<evidence type="ECO:0000256" key="1">
    <source>
        <dbReference type="ARBA" id="ARBA00010617"/>
    </source>
</evidence>
<dbReference type="InterPro" id="IPR017972">
    <property type="entry name" value="Cyt_P450_CS"/>
</dbReference>
<dbReference type="InterPro" id="IPR002397">
    <property type="entry name" value="Cyt_P450_B"/>
</dbReference>
<keyword evidence="3 7" id="KW-0479">Metal-binding</keyword>
<comment type="similarity">
    <text evidence="1 7">Belongs to the cytochrome P450 family.</text>
</comment>
<evidence type="ECO:0000256" key="7">
    <source>
        <dbReference type="RuleBase" id="RU000461"/>
    </source>
</evidence>
<keyword evidence="4 7" id="KW-0560">Oxidoreductase</keyword>
<evidence type="ECO:0000256" key="4">
    <source>
        <dbReference type="ARBA" id="ARBA00023002"/>
    </source>
</evidence>
<protein>
    <submittedName>
        <fullName evidence="8">Cytochrome</fullName>
    </submittedName>
</protein>
<keyword evidence="2 7" id="KW-0349">Heme</keyword>
<evidence type="ECO:0000313" key="8">
    <source>
        <dbReference type="EMBL" id="OEV01309.1"/>
    </source>
</evidence>
<name>A0A1E7KBK9_9ACTN</name>
<dbReference type="Proteomes" id="UP000175829">
    <property type="component" value="Unassembled WGS sequence"/>
</dbReference>
<dbReference type="Gene3D" id="1.10.630.10">
    <property type="entry name" value="Cytochrome P450"/>
    <property type="match status" value="1"/>
</dbReference>
<evidence type="ECO:0000256" key="3">
    <source>
        <dbReference type="ARBA" id="ARBA00022723"/>
    </source>
</evidence>
<dbReference type="InterPro" id="IPR001128">
    <property type="entry name" value="Cyt_P450"/>
</dbReference>
<proteinExistence type="inferred from homology"/>
<evidence type="ECO:0000256" key="6">
    <source>
        <dbReference type="ARBA" id="ARBA00023033"/>
    </source>
</evidence>
<comment type="caution">
    <text evidence="8">The sequence shown here is derived from an EMBL/GenBank/DDBJ whole genome shotgun (WGS) entry which is preliminary data.</text>
</comment>
<dbReference type="PATRIC" id="fig|943816.4.peg.2661"/>
<dbReference type="PANTHER" id="PTHR46696:SF1">
    <property type="entry name" value="CYTOCHROME P450 YJIB-RELATED"/>
    <property type="match status" value="1"/>
</dbReference>
<sequence>MRAVRSGPAGRTGHLVTGYAEARQALGDPRLSKDTAAFFANAPARRRLHPAVTRSMLASDPPWHSRLRKLVTGAFTTGAVAALRPFVEQVTAALLRRWHSPGPVDAVEELAMPLPVAVICELLGVPASDRADVRRWSADLFAAGRPEVIDAASHTLADYMAGLVAEKRIRSGDGLLDRLIAARDGADRLSEEELVSLGVLLLVAGHETTTHFIGSSLLALLQHPAELALLRRAPHRVRDVLDELLRHSSPVSTATFRFTTQPSTLGGTDLPPGCPVQVAIGTANRDPGRYPSPDRLDLARDASGHLAFGHGIHRCLGAPLARLEGEVALRMVLTRFPDIRPAVDPAELEWRPTRLVRGLAALPVLV</sequence>
<dbReference type="EMBL" id="LJGV01000022">
    <property type="protein sequence ID" value="OEV01309.1"/>
    <property type="molecule type" value="Genomic_DNA"/>
</dbReference>
<dbReference type="GO" id="GO:0005506">
    <property type="term" value="F:iron ion binding"/>
    <property type="evidence" value="ECO:0007669"/>
    <property type="project" value="InterPro"/>
</dbReference>
<dbReference type="CDD" id="cd11029">
    <property type="entry name" value="CYP107-like"/>
    <property type="match status" value="1"/>
</dbReference>
<keyword evidence="6 7" id="KW-0503">Monooxygenase</keyword>
<evidence type="ECO:0000256" key="2">
    <source>
        <dbReference type="ARBA" id="ARBA00022617"/>
    </source>
</evidence>